<evidence type="ECO:0000313" key="4">
    <source>
        <dbReference type="EMBL" id="MEQ2285558.1"/>
    </source>
</evidence>
<feature type="coiled-coil region" evidence="1">
    <location>
        <begin position="368"/>
        <end position="416"/>
    </location>
</feature>
<accession>A0ABV0XW08</accession>
<dbReference type="PANTHER" id="PTHR47080">
    <property type="entry name" value="CHROMOSOME 16 OPEN READING FRAME 96"/>
    <property type="match status" value="1"/>
</dbReference>
<dbReference type="Pfam" id="PF16043">
    <property type="entry name" value="DUF4795"/>
    <property type="match status" value="1"/>
</dbReference>
<dbReference type="EMBL" id="JAHRIP010013837">
    <property type="protein sequence ID" value="MEQ2285558.1"/>
    <property type="molecule type" value="Genomic_DNA"/>
</dbReference>
<sequence length="567" mass="64085">MLVKPTGPPSTASSSSTTSAAPGSPNISVEDLTSEAAADATNVSSDGSEGGVMAGHHTRTTGPIPDDVATSVLPGSIPKTSGSTPADVFQPQETFGPDRYQETEETVRNIGKLQERFSELEAHMVALEKQKVDRSELADLRQLNTYKDSQDASNNLTEQLEQHKALIESLMSDHEKLESLEDMLRTLMSQDRGSRSEAASDRVDTDSKALWELSQQVSYLRKSLFKVEEDMKDLRVKQALCEERSADQHLQDQLDDLRAMLEDMILSLTSQLSSSFQDEAMQGENEMQDLPESTWRSALTSSSVNIGRKLSLLFQHYEQLQDTMNGLIQQQQQQGGGRAGRTEDREANRVRAADSQNMELLCNVQRAILQLQAECERLQETTRNLDEDNRQKQGHIEELYKTAEELEVKKADKQMVESEIKADKSALESKVSRLQFDVATEQLNSMFHELLNKVTGQEQDWHKVIDRLSTEMECKLNRIELDCVKMQLEERWRGIHKKLQAQSAPEQDDAAGIRKQLLERFHCLSCDRPIMKQTPGPILVTLPSFPAFPPQKTFRPWTLEQIRQHYR</sequence>
<feature type="domain" description="DUF4795" evidence="3">
    <location>
        <begin position="354"/>
        <end position="556"/>
    </location>
</feature>
<comment type="caution">
    <text evidence="4">The sequence shown here is derived from an EMBL/GenBank/DDBJ whole genome shotgun (WGS) entry which is preliminary data.</text>
</comment>
<dbReference type="Proteomes" id="UP001469553">
    <property type="component" value="Unassembled WGS sequence"/>
</dbReference>
<dbReference type="InterPro" id="IPR032013">
    <property type="entry name" value="DUF4795"/>
</dbReference>
<dbReference type="PANTHER" id="PTHR47080:SF2">
    <property type="entry name" value="GLUTAMINE-RICH PROTEIN 2"/>
    <property type="match status" value="1"/>
</dbReference>
<name>A0ABV0XW08_9TELE</name>
<evidence type="ECO:0000259" key="3">
    <source>
        <dbReference type="Pfam" id="PF16043"/>
    </source>
</evidence>
<proteinExistence type="predicted"/>
<evidence type="ECO:0000256" key="2">
    <source>
        <dbReference type="SAM" id="MobiDB-lite"/>
    </source>
</evidence>
<feature type="non-terminal residue" evidence="4">
    <location>
        <position position="567"/>
    </location>
</feature>
<organism evidence="4 5">
    <name type="scientific">Ameca splendens</name>
    <dbReference type="NCBI Taxonomy" id="208324"/>
    <lineage>
        <taxon>Eukaryota</taxon>
        <taxon>Metazoa</taxon>
        <taxon>Chordata</taxon>
        <taxon>Craniata</taxon>
        <taxon>Vertebrata</taxon>
        <taxon>Euteleostomi</taxon>
        <taxon>Actinopterygii</taxon>
        <taxon>Neopterygii</taxon>
        <taxon>Teleostei</taxon>
        <taxon>Neoteleostei</taxon>
        <taxon>Acanthomorphata</taxon>
        <taxon>Ovalentaria</taxon>
        <taxon>Atherinomorphae</taxon>
        <taxon>Cyprinodontiformes</taxon>
        <taxon>Goodeidae</taxon>
        <taxon>Ameca</taxon>
    </lineage>
</organism>
<feature type="compositionally biased region" description="Low complexity" evidence="2">
    <location>
        <begin position="9"/>
        <end position="25"/>
    </location>
</feature>
<feature type="region of interest" description="Disordered" evidence="2">
    <location>
        <begin position="329"/>
        <end position="351"/>
    </location>
</feature>
<keyword evidence="1" id="KW-0175">Coiled coil</keyword>
<feature type="region of interest" description="Disordered" evidence="2">
    <location>
        <begin position="1"/>
        <end position="98"/>
    </location>
</feature>
<evidence type="ECO:0000313" key="5">
    <source>
        <dbReference type="Proteomes" id="UP001469553"/>
    </source>
</evidence>
<protein>
    <recommendedName>
        <fullName evidence="3">DUF4795 domain-containing protein</fullName>
    </recommendedName>
</protein>
<keyword evidence="5" id="KW-1185">Reference proteome</keyword>
<gene>
    <name evidence="4" type="ORF">AMECASPLE_033134</name>
</gene>
<feature type="compositionally biased region" description="Basic and acidic residues" evidence="2">
    <location>
        <begin position="340"/>
        <end position="351"/>
    </location>
</feature>
<feature type="coiled-coil region" evidence="1">
    <location>
        <begin position="110"/>
        <end position="180"/>
    </location>
</feature>
<reference evidence="4 5" key="1">
    <citation type="submission" date="2021-06" db="EMBL/GenBank/DDBJ databases">
        <authorList>
            <person name="Palmer J.M."/>
        </authorList>
    </citation>
    <scope>NUCLEOTIDE SEQUENCE [LARGE SCALE GENOMIC DNA]</scope>
    <source>
        <strain evidence="4 5">AS_MEX2019</strain>
        <tissue evidence="4">Muscle</tissue>
    </source>
</reference>
<evidence type="ECO:0000256" key="1">
    <source>
        <dbReference type="SAM" id="Coils"/>
    </source>
</evidence>